<keyword evidence="9" id="KW-1185">Reference proteome</keyword>
<name>A0AA95EZZ8_9BACL</name>
<evidence type="ECO:0000259" key="7">
    <source>
        <dbReference type="PROSITE" id="PS50850"/>
    </source>
</evidence>
<dbReference type="PROSITE" id="PS50850">
    <property type="entry name" value="MFS"/>
    <property type="match status" value="1"/>
</dbReference>
<feature type="transmembrane region" description="Helical" evidence="6">
    <location>
        <begin position="271"/>
        <end position="289"/>
    </location>
</feature>
<feature type="transmembrane region" description="Helical" evidence="6">
    <location>
        <begin position="90"/>
        <end position="113"/>
    </location>
</feature>
<evidence type="ECO:0000256" key="2">
    <source>
        <dbReference type="ARBA" id="ARBA00022448"/>
    </source>
</evidence>
<feature type="transmembrane region" description="Helical" evidence="6">
    <location>
        <begin position="32"/>
        <end position="53"/>
    </location>
</feature>
<dbReference type="PANTHER" id="PTHR23526">
    <property type="entry name" value="INTEGRAL MEMBRANE TRANSPORT PROTEIN-RELATED"/>
    <property type="match status" value="1"/>
</dbReference>
<dbReference type="Gene3D" id="1.20.1250.20">
    <property type="entry name" value="MFS general substrate transporter like domains"/>
    <property type="match status" value="2"/>
</dbReference>
<dbReference type="GO" id="GO:0022857">
    <property type="term" value="F:transmembrane transporter activity"/>
    <property type="evidence" value="ECO:0007669"/>
    <property type="project" value="InterPro"/>
</dbReference>
<feature type="domain" description="Major facilitator superfamily (MFS) profile" evidence="7">
    <location>
        <begin position="235"/>
        <end position="430"/>
    </location>
</feature>
<dbReference type="InterPro" id="IPR011701">
    <property type="entry name" value="MFS"/>
</dbReference>
<dbReference type="InterPro" id="IPR036259">
    <property type="entry name" value="MFS_trans_sf"/>
</dbReference>
<feature type="transmembrane region" description="Helical" evidence="6">
    <location>
        <begin position="325"/>
        <end position="350"/>
    </location>
</feature>
<proteinExistence type="predicted"/>
<keyword evidence="5 6" id="KW-0472">Membrane</keyword>
<sequence>MKSRFNGLLQPFSIRKVESESRKGMRMSLIEGIPASIIANFLGGPLQTVFLTYLGFSAFHIGLALAIPSFALLVQIIIAFAMQKWQNRRLLVVITGIAHRALWVTTGLIPLTFSEDAWVPVYMVVWTLCMIAGQAAGVIWTSLMADVVPPALRGKYFGIRNTIHWFVVCATLLVGGQIMEWLPGAKGFTVLFVVSAACVIWNGLALSQYPNPQFQPSESGSSIRLLFKPFADKRFRTATLFVAFFILLQNIVVPLFAYIMIEFHNLSTSTVTQIIMLQNGAMMISYYFWGILNSRYSTNRLLMWTFPIIALSCLMWFGMIVLPVLLILILVHIVLGCGLAGYNLLVFNFLIGDSPKSERPMYIAVFSAFTGLAGFIAPTAGGWLYDTVKGGPAWLLGYGIVTIAGISMLAMALIVAPIVFKAKAGDSIAG</sequence>
<evidence type="ECO:0000256" key="3">
    <source>
        <dbReference type="ARBA" id="ARBA00022692"/>
    </source>
</evidence>
<dbReference type="PANTHER" id="PTHR23526:SF2">
    <property type="entry name" value="MAJOR FACILITATOR SUPERFAMILY (MFS) PROFILE DOMAIN-CONTAINING PROTEIN"/>
    <property type="match status" value="1"/>
</dbReference>
<keyword evidence="3 6" id="KW-0812">Transmembrane</keyword>
<dbReference type="Pfam" id="PF07690">
    <property type="entry name" value="MFS_1"/>
    <property type="match status" value="1"/>
</dbReference>
<evidence type="ECO:0000256" key="5">
    <source>
        <dbReference type="ARBA" id="ARBA00023136"/>
    </source>
</evidence>
<feature type="transmembrane region" description="Helical" evidence="6">
    <location>
        <begin position="301"/>
        <end position="319"/>
    </location>
</feature>
<dbReference type="SUPFAM" id="SSF103473">
    <property type="entry name" value="MFS general substrate transporter"/>
    <property type="match status" value="1"/>
</dbReference>
<feature type="transmembrane region" description="Helical" evidence="6">
    <location>
        <begin position="59"/>
        <end position="78"/>
    </location>
</feature>
<reference evidence="8" key="1">
    <citation type="submission" date="2023-03" db="EMBL/GenBank/DDBJ databases">
        <title>Andean soil-derived lignocellulolytic bacterial consortium as a source of novel taxa and putative plastic-active enzymes.</title>
        <authorList>
            <person name="Diaz-Garcia L."/>
            <person name="Chuvochina M."/>
            <person name="Feuerriegel G."/>
            <person name="Bunk B."/>
            <person name="Sproer C."/>
            <person name="Streit W.R."/>
            <person name="Rodriguez L.M."/>
            <person name="Overmann J."/>
            <person name="Jimenez D.J."/>
        </authorList>
    </citation>
    <scope>NUCLEOTIDE SEQUENCE</scope>
    <source>
        <strain evidence="8">MAG 2441</strain>
    </source>
</reference>
<evidence type="ECO:0000256" key="1">
    <source>
        <dbReference type="ARBA" id="ARBA00004651"/>
    </source>
</evidence>
<comment type="subcellular location">
    <subcellularLocation>
        <location evidence="1">Cell membrane</location>
        <topology evidence="1">Multi-pass membrane protein</topology>
    </subcellularLocation>
</comment>
<protein>
    <submittedName>
        <fullName evidence="8">MFS transporter</fullName>
    </submittedName>
</protein>
<feature type="transmembrane region" description="Helical" evidence="6">
    <location>
        <begin position="163"/>
        <end position="182"/>
    </location>
</feature>
<feature type="transmembrane region" description="Helical" evidence="6">
    <location>
        <begin position="238"/>
        <end position="259"/>
    </location>
</feature>
<evidence type="ECO:0000256" key="4">
    <source>
        <dbReference type="ARBA" id="ARBA00022989"/>
    </source>
</evidence>
<dbReference type="AlphaFoldDB" id="A0AA95EZZ8"/>
<feature type="transmembrane region" description="Helical" evidence="6">
    <location>
        <begin position="119"/>
        <end position="143"/>
    </location>
</feature>
<keyword evidence="4 6" id="KW-1133">Transmembrane helix</keyword>
<dbReference type="InterPro" id="IPR052528">
    <property type="entry name" value="Sugar_transport-like"/>
</dbReference>
<dbReference type="InterPro" id="IPR020846">
    <property type="entry name" value="MFS_dom"/>
</dbReference>
<dbReference type="EMBL" id="CP119317">
    <property type="protein sequence ID" value="WEK55137.1"/>
    <property type="molecule type" value="Genomic_DNA"/>
</dbReference>
<gene>
    <name evidence="8" type="ORF">P0Y55_03390</name>
</gene>
<organism evidence="8 9">
    <name type="scientific">Candidatus Cohnella colombiensis</name>
    <dbReference type="NCBI Taxonomy" id="3121368"/>
    <lineage>
        <taxon>Bacteria</taxon>
        <taxon>Bacillati</taxon>
        <taxon>Bacillota</taxon>
        <taxon>Bacilli</taxon>
        <taxon>Bacillales</taxon>
        <taxon>Paenibacillaceae</taxon>
        <taxon>Cohnella</taxon>
    </lineage>
</organism>
<accession>A0AA95EZZ8</accession>
<dbReference type="Proteomes" id="UP001178662">
    <property type="component" value="Chromosome"/>
</dbReference>
<feature type="transmembrane region" description="Helical" evidence="6">
    <location>
        <begin position="362"/>
        <end position="385"/>
    </location>
</feature>
<keyword evidence="2" id="KW-0813">Transport</keyword>
<dbReference type="GO" id="GO:0005886">
    <property type="term" value="C:plasma membrane"/>
    <property type="evidence" value="ECO:0007669"/>
    <property type="project" value="UniProtKB-SubCell"/>
</dbReference>
<evidence type="ECO:0000313" key="9">
    <source>
        <dbReference type="Proteomes" id="UP001178662"/>
    </source>
</evidence>
<feature type="transmembrane region" description="Helical" evidence="6">
    <location>
        <begin position="397"/>
        <end position="420"/>
    </location>
</feature>
<evidence type="ECO:0000313" key="8">
    <source>
        <dbReference type="EMBL" id="WEK55137.1"/>
    </source>
</evidence>
<evidence type="ECO:0000256" key="6">
    <source>
        <dbReference type="SAM" id="Phobius"/>
    </source>
</evidence>
<feature type="transmembrane region" description="Helical" evidence="6">
    <location>
        <begin position="188"/>
        <end position="206"/>
    </location>
</feature>